<evidence type="ECO:0000313" key="3">
    <source>
        <dbReference type="EMBL" id="MFB2717470.1"/>
    </source>
</evidence>
<proteinExistence type="inferred from homology"/>
<comment type="similarity">
    <text evidence="1">Belongs to the short-chain fatty acyl-CoA assimilation regulator (ScfR) family.</text>
</comment>
<gene>
    <name evidence="3" type="ORF">ACE05E_18485</name>
</gene>
<sequence>MTERINFNGDNLRIARLMSGISLNELGERVGTTRQYIHQLETTDKKIPTKDLVEALAYELGVDSNFFCYPLGNQVKEEECHFRKLKTTLVSSRRESAARATLMNKLIETLEAYLELPPVNFPQMEISSLADSEAASIECRKYWKLGDGPIKNMIRVAENAGAIVSTFGDVSEKIDALSLNRGRPIIILNTTKNAPRLRMDIGHEMLHIIGHDGIETGDRETESQADHFASHFLLPRAALIREYTSRSKTRIDWNAIYSMKVKWGISARAVVYRLNQYGLITPSQYRTANIHFSKTGQTKEEFYDDKVPLDLPELLPSSLTLLLQSYGKTFGGLLNELGMKAQFLANLTQTESSLLPLLAEESLPENITSIAAYKNARPHN</sequence>
<accession>A0ABV4WBA9</accession>
<evidence type="ECO:0000259" key="2">
    <source>
        <dbReference type="PROSITE" id="PS50943"/>
    </source>
</evidence>
<evidence type="ECO:0000256" key="1">
    <source>
        <dbReference type="ARBA" id="ARBA00007227"/>
    </source>
</evidence>
<dbReference type="Pfam" id="PF06114">
    <property type="entry name" value="Peptidase_M78"/>
    <property type="match status" value="1"/>
</dbReference>
<dbReference type="InterPro" id="IPR052345">
    <property type="entry name" value="Rad_response_metalloprotease"/>
</dbReference>
<dbReference type="Gene3D" id="1.10.260.40">
    <property type="entry name" value="lambda repressor-like DNA-binding domains"/>
    <property type="match status" value="1"/>
</dbReference>
<dbReference type="SMART" id="SM00530">
    <property type="entry name" value="HTH_XRE"/>
    <property type="match status" value="1"/>
</dbReference>
<protein>
    <submittedName>
        <fullName evidence="3">Helix-turn-helix domain-containing protein</fullName>
    </submittedName>
</protein>
<dbReference type="InterPro" id="IPR001387">
    <property type="entry name" value="Cro/C1-type_HTH"/>
</dbReference>
<name>A0ABV4WBA9_9GAMM</name>
<organism evidence="3 4">
    <name type="scientific">Marinobacter shengliensis</name>
    <dbReference type="NCBI Taxonomy" id="1389223"/>
    <lineage>
        <taxon>Bacteria</taxon>
        <taxon>Pseudomonadati</taxon>
        <taxon>Pseudomonadota</taxon>
        <taxon>Gammaproteobacteria</taxon>
        <taxon>Pseudomonadales</taxon>
        <taxon>Marinobacteraceae</taxon>
        <taxon>Marinobacter</taxon>
    </lineage>
</organism>
<dbReference type="InterPro" id="IPR010359">
    <property type="entry name" value="IrrE_HExxH"/>
</dbReference>
<keyword evidence="4" id="KW-1185">Reference proteome</keyword>
<dbReference type="InterPro" id="IPR010982">
    <property type="entry name" value="Lambda_DNA-bd_dom_sf"/>
</dbReference>
<dbReference type="EMBL" id="JBHFLD010000034">
    <property type="protein sequence ID" value="MFB2717470.1"/>
    <property type="molecule type" value="Genomic_DNA"/>
</dbReference>
<dbReference type="PROSITE" id="PS50943">
    <property type="entry name" value="HTH_CROC1"/>
    <property type="match status" value="1"/>
</dbReference>
<dbReference type="RefSeq" id="WP_374815760.1">
    <property type="nucleotide sequence ID" value="NZ_JBHFLD010000034.1"/>
</dbReference>
<dbReference type="PANTHER" id="PTHR43236:SF1">
    <property type="entry name" value="BLL7220 PROTEIN"/>
    <property type="match status" value="1"/>
</dbReference>
<dbReference type="SUPFAM" id="SSF47413">
    <property type="entry name" value="lambda repressor-like DNA-binding domains"/>
    <property type="match status" value="1"/>
</dbReference>
<dbReference type="PANTHER" id="PTHR43236">
    <property type="entry name" value="ANTITOXIN HIGA1"/>
    <property type="match status" value="1"/>
</dbReference>
<feature type="domain" description="HTH cro/C1-type" evidence="2">
    <location>
        <begin position="12"/>
        <end position="67"/>
    </location>
</feature>
<dbReference type="Gene3D" id="1.10.10.2910">
    <property type="match status" value="1"/>
</dbReference>
<reference evidence="3 4" key="1">
    <citation type="submission" date="2024-09" db="EMBL/GenBank/DDBJ databases">
        <title>Draft genome sequences of 6 high pH adapted Marinobacter shengliensis sp. isolated from Mariana forearc serpentinite mud volcanoes.</title>
        <authorList>
            <person name="Elkassas S."/>
            <person name="Serres M."/>
            <person name="Michael N."/>
            <person name="Amina P."/>
            <person name="Teodora Z."/>
            <person name="Julie H."/>
        </authorList>
    </citation>
    <scope>NUCLEOTIDE SEQUENCE [LARGE SCALE GENOMIC DNA]</scope>
    <source>
        <strain evidence="3 4">EB4</strain>
    </source>
</reference>
<evidence type="ECO:0000313" key="4">
    <source>
        <dbReference type="Proteomes" id="UP001576762"/>
    </source>
</evidence>
<comment type="caution">
    <text evidence="3">The sequence shown here is derived from an EMBL/GenBank/DDBJ whole genome shotgun (WGS) entry which is preliminary data.</text>
</comment>
<dbReference type="Pfam" id="PF01381">
    <property type="entry name" value="HTH_3"/>
    <property type="match status" value="1"/>
</dbReference>
<dbReference type="Proteomes" id="UP001576762">
    <property type="component" value="Unassembled WGS sequence"/>
</dbReference>
<dbReference type="CDD" id="cd00093">
    <property type="entry name" value="HTH_XRE"/>
    <property type="match status" value="1"/>
</dbReference>